<evidence type="ECO:0000256" key="1">
    <source>
        <dbReference type="ARBA" id="ARBA00022737"/>
    </source>
</evidence>
<feature type="region of interest" description="Disordered" evidence="4">
    <location>
        <begin position="60"/>
        <end position="93"/>
    </location>
</feature>
<dbReference type="PANTHER" id="PTHR44858">
    <property type="entry name" value="TETRATRICOPEPTIDE REPEAT PROTEIN 6"/>
    <property type="match status" value="1"/>
</dbReference>
<evidence type="ECO:0000313" key="6">
    <source>
        <dbReference type="EMBL" id="KUF79792.1"/>
    </source>
</evidence>
<organism evidence="6 7">
    <name type="scientific">Phytophthora nicotianae</name>
    <name type="common">Potato buckeye rot agent</name>
    <name type="synonym">Phytophthora parasitica</name>
    <dbReference type="NCBI Taxonomy" id="4792"/>
    <lineage>
        <taxon>Eukaryota</taxon>
        <taxon>Sar</taxon>
        <taxon>Stramenopiles</taxon>
        <taxon>Oomycota</taxon>
        <taxon>Peronosporomycetes</taxon>
        <taxon>Peronosporales</taxon>
        <taxon>Peronosporaceae</taxon>
        <taxon>Phytophthora</taxon>
    </lineage>
</organism>
<dbReference type="PROSITE" id="PS50042">
    <property type="entry name" value="CNMP_BINDING_3"/>
    <property type="match status" value="1"/>
</dbReference>
<keyword evidence="1" id="KW-0677">Repeat</keyword>
<protein>
    <recommendedName>
        <fullName evidence="5">Cyclic nucleotide-binding domain-containing protein</fullName>
    </recommendedName>
</protein>
<dbReference type="SUPFAM" id="SSF51206">
    <property type="entry name" value="cAMP-binding domain-like"/>
    <property type="match status" value="1"/>
</dbReference>
<dbReference type="Pfam" id="PF13432">
    <property type="entry name" value="TPR_16"/>
    <property type="match status" value="1"/>
</dbReference>
<dbReference type="Proteomes" id="UP000052943">
    <property type="component" value="Unassembled WGS sequence"/>
</dbReference>
<dbReference type="InterPro" id="IPR018490">
    <property type="entry name" value="cNMP-bd_dom_sf"/>
</dbReference>
<keyword evidence="2 3" id="KW-0802">TPR repeat</keyword>
<dbReference type="AlphaFoldDB" id="A0A0W8C6X5"/>
<comment type="caution">
    <text evidence="6">The sequence shown here is derived from an EMBL/GenBank/DDBJ whole genome shotgun (WGS) entry which is preliminary data.</text>
</comment>
<name>A0A0W8C6X5_PHYNI</name>
<evidence type="ECO:0000256" key="2">
    <source>
        <dbReference type="ARBA" id="ARBA00022803"/>
    </source>
</evidence>
<dbReference type="Gene3D" id="1.25.40.10">
    <property type="entry name" value="Tetratricopeptide repeat domain"/>
    <property type="match status" value="1"/>
</dbReference>
<dbReference type="OrthoDB" id="9450131at2759"/>
<gene>
    <name evidence="6" type="ORF">AM587_10010636</name>
</gene>
<sequence length="902" mass="101199">MMYGPPLASESSRCTPSLRIYSDGATVRSARGTSAHSHRRLHHELSYPATAQWAFLTSTDTQLSSQHRPSRPSTARVSTPSDNVKLPKRPATSRTFKTRQHGQMEFFTPRSDNRAIQEAIKRERNQEQYVNPLIGRSVEPRGQLGRDGKTNSDGVETKTVELLSRARVVSTAAMNATERLRSRAFEARANGEYDRAIKFYTSLSTARPSEIEAKFHLAVCLERTGQFAPALAAYRQVQKLSGGQHAFAYYNMGNLCMRIDKVSQAIDYFSRAIAASKRKGGSQSSSGSSVGPTPSVFYRQRAAAYRKNGDFEKAAQDYDLVQKYTGVSSTTLTDESAIYTAEHLYQTVKHSTSPKKTIFQETVSDEDVIPKELELDSDLNQEMNEPQSEVDDTEDALTAWTLQRSMEIARLPPTERSESDLQYLVDFMQKRFSVCAALNPEVCRLLCRELVLSPEGALPPRTPIFMEQDEDNEAPRDNSLYFIFQGRITISKTAGRLFQSSPKHPERSEVFFEAQDELDKNERCEPENNWESPWSTCNTTVSNDWKQSQLELCELERGDVFGHQGQFTHSSRAYSAVTMTSCVIGALSWHQWSRIDRSQHEIERERAARFLSMAPAFHNIPATDICDLAYRKHMHLFQATFVKVVGSKAVCCEGQSVNGLILVREGELCQFSPCGLRSPPDLSVSFALSGRLSEPQSARAFFAQLETAEDPLGFLRINDAYHGFLPQNYVKTKQQELLRLATTRSKSTNVRRTSVAINCMGTGKGTSTSEPVALALRRGECFCASSSWVPPRQSRQERQQIRGISCAKAALVSVSTAELLFLSATDIMQGLSAESRSQLHRNLQDIALMNKRKYKTDLSLASRSRGPPGGRRSSNLLEQLVRDAHWRKFKEELVESVLRGRT</sequence>
<dbReference type="PANTHER" id="PTHR44858:SF1">
    <property type="entry name" value="UDP-N-ACETYLGLUCOSAMINE--PEPTIDE N-ACETYLGLUCOSAMINYLTRANSFERASE SPINDLY-RELATED"/>
    <property type="match status" value="1"/>
</dbReference>
<dbReference type="InterPro" id="IPR000595">
    <property type="entry name" value="cNMP-bd_dom"/>
</dbReference>
<dbReference type="InterPro" id="IPR050498">
    <property type="entry name" value="Ycf3"/>
</dbReference>
<dbReference type="InterPro" id="IPR014710">
    <property type="entry name" value="RmlC-like_jellyroll"/>
</dbReference>
<feature type="domain" description="Cyclic nucleotide-binding" evidence="5">
    <location>
        <begin position="552"/>
        <end position="613"/>
    </location>
</feature>
<accession>A0A0W8C6X5</accession>
<evidence type="ECO:0000259" key="5">
    <source>
        <dbReference type="PROSITE" id="PS50042"/>
    </source>
</evidence>
<evidence type="ECO:0000313" key="7">
    <source>
        <dbReference type="Proteomes" id="UP000052943"/>
    </source>
</evidence>
<dbReference type="SMART" id="SM00028">
    <property type="entry name" value="TPR"/>
    <property type="match status" value="4"/>
</dbReference>
<feature type="repeat" description="TPR" evidence="3">
    <location>
        <begin position="246"/>
        <end position="279"/>
    </location>
</feature>
<evidence type="ECO:0000256" key="4">
    <source>
        <dbReference type="SAM" id="MobiDB-lite"/>
    </source>
</evidence>
<dbReference type="SUPFAM" id="SSF48452">
    <property type="entry name" value="TPR-like"/>
    <property type="match status" value="1"/>
</dbReference>
<proteinExistence type="predicted"/>
<dbReference type="EMBL" id="LNFO01004697">
    <property type="protein sequence ID" value="KUF79792.1"/>
    <property type="molecule type" value="Genomic_DNA"/>
</dbReference>
<evidence type="ECO:0000256" key="3">
    <source>
        <dbReference type="PROSITE-ProRule" id="PRU00339"/>
    </source>
</evidence>
<dbReference type="Gene3D" id="2.60.120.10">
    <property type="entry name" value="Jelly Rolls"/>
    <property type="match status" value="1"/>
</dbReference>
<reference evidence="6 7" key="1">
    <citation type="submission" date="2015-11" db="EMBL/GenBank/DDBJ databases">
        <title>Genomes and virulence difference between two physiological races of Phytophthora nicotianae.</title>
        <authorList>
            <person name="Liu H."/>
            <person name="Ma X."/>
            <person name="Yu H."/>
            <person name="Fang D."/>
            <person name="Li Y."/>
            <person name="Wang X."/>
            <person name="Wang W."/>
            <person name="Dong Y."/>
            <person name="Xiao B."/>
        </authorList>
    </citation>
    <scope>NUCLEOTIDE SEQUENCE [LARGE SCALE GENOMIC DNA]</scope>
    <source>
        <strain evidence="7">race 0</strain>
    </source>
</reference>
<feature type="compositionally biased region" description="Polar residues" evidence="4">
    <location>
        <begin position="60"/>
        <end position="82"/>
    </location>
</feature>
<dbReference type="PROSITE" id="PS50005">
    <property type="entry name" value="TPR"/>
    <property type="match status" value="1"/>
</dbReference>
<dbReference type="InterPro" id="IPR011990">
    <property type="entry name" value="TPR-like_helical_dom_sf"/>
</dbReference>
<dbReference type="STRING" id="4790.A0A0W8C6X5"/>
<dbReference type="InterPro" id="IPR019734">
    <property type="entry name" value="TPR_rpt"/>
</dbReference>